<keyword evidence="1" id="KW-0238">DNA-binding</keyword>
<organism evidence="3 4">
    <name type="scientific">Azospirillum lipoferum (strain 4B)</name>
    <dbReference type="NCBI Taxonomy" id="862719"/>
    <lineage>
        <taxon>Bacteria</taxon>
        <taxon>Pseudomonadati</taxon>
        <taxon>Pseudomonadota</taxon>
        <taxon>Alphaproteobacteria</taxon>
        <taxon>Rhodospirillales</taxon>
        <taxon>Azospirillaceae</taxon>
        <taxon>Azospirillum</taxon>
    </lineage>
</organism>
<geneLocation type="plasmid" evidence="3 4">
    <name>AZO_p1</name>
</geneLocation>
<dbReference type="CDD" id="cd00093">
    <property type="entry name" value="HTH_XRE"/>
    <property type="match status" value="1"/>
</dbReference>
<evidence type="ECO:0000313" key="3">
    <source>
        <dbReference type="EMBL" id="CBS88442.1"/>
    </source>
</evidence>
<dbReference type="KEGG" id="ali:AZOLI_p10131"/>
<keyword evidence="3" id="KW-0614">Plasmid</keyword>
<dbReference type="InterPro" id="IPR050807">
    <property type="entry name" value="TransReg_Diox_bact_type"/>
</dbReference>
<dbReference type="PANTHER" id="PTHR46797:SF2">
    <property type="entry name" value="TRANSCRIPTIONAL REGULATOR"/>
    <property type="match status" value="1"/>
</dbReference>
<keyword evidence="4" id="KW-1185">Reference proteome</keyword>
<evidence type="ECO:0000259" key="2">
    <source>
        <dbReference type="PROSITE" id="PS50943"/>
    </source>
</evidence>
<sequence length="106" mass="11810">MRALRESRALSQEDVAAAIDRSVETVSNIERGRVLAALETLDRLSRRLDVPLVDFFDDGEAVVSPARAATDMRLREVLRGLSDREAEVALRQVEALTLLRPDGKRP</sequence>
<dbReference type="EMBL" id="FQ311869">
    <property type="protein sequence ID" value="CBS88442.1"/>
    <property type="molecule type" value="Genomic_DNA"/>
</dbReference>
<dbReference type="SUPFAM" id="SSF47413">
    <property type="entry name" value="lambda repressor-like DNA-binding domains"/>
    <property type="match status" value="1"/>
</dbReference>
<proteinExistence type="predicted"/>
<dbReference type="HOGENOM" id="CLU_2217604_0_0_5"/>
<dbReference type="Proteomes" id="UP000005667">
    <property type="component" value="Plasmid AZO_p1"/>
</dbReference>
<dbReference type="Pfam" id="PF01381">
    <property type="entry name" value="HTH_3"/>
    <property type="match status" value="1"/>
</dbReference>
<accession>G7ZA19</accession>
<gene>
    <name evidence="3" type="ordered locus">AZOLI_p10131</name>
</gene>
<protein>
    <recommendedName>
        <fullName evidence="2">HTH cro/C1-type domain-containing protein</fullName>
    </recommendedName>
</protein>
<feature type="domain" description="HTH cro/C1-type" evidence="2">
    <location>
        <begin position="1"/>
        <end position="55"/>
    </location>
</feature>
<dbReference type="GO" id="GO:0003677">
    <property type="term" value="F:DNA binding"/>
    <property type="evidence" value="ECO:0007669"/>
    <property type="project" value="UniProtKB-KW"/>
</dbReference>
<dbReference type="InterPro" id="IPR001387">
    <property type="entry name" value="Cro/C1-type_HTH"/>
</dbReference>
<dbReference type="PANTHER" id="PTHR46797">
    <property type="entry name" value="HTH-TYPE TRANSCRIPTIONAL REGULATOR"/>
    <property type="match status" value="1"/>
</dbReference>
<evidence type="ECO:0000313" key="4">
    <source>
        <dbReference type="Proteomes" id="UP000005667"/>
    </source>
</evidence>
<evidence type="ECO:0000256" key="1">
    <source>
        <dbReference type="ARBA" id="ARBA00023125"/>
    </source>
</evidence>
<reference evidence="4" key="1">
    <citation type="journal article" date="2011" name="PLoS Genet.">
        <title>Azospirillum genomes reveal transition of bacteria from aquatic to terrestrial environments.</title>
        <authorList>
            <person name="Wisniewski-Dye F."/>
            <person name="Borziak K."/>
            <person name="Khalsa-Moyers G."/>
            <person name="Alexandre G."/>
            <person name="Sukharnikov L.O."/>
            <person name="Wuichet K."/>
            <person name="Hurst G.B."/>
            <person name="McDonald W.H."/>
            <person name="Robertson J.S."/>
            <person name="Barbe V."/>
            <person name="Calteau A."/>
            <person name="Rouy Z."/>
            <person name="Mangenot S."/>
            <person name="Prigent-Combaret C."/>
            <person name="Normand P."/>
            <person name="Boyer M."/>
            <person name="Siguier P."/>
            <person name="Dessaux Y."/>
            <person name="Elmerich C."/>
            <person name="Condemine G."/>
            <person name="Krishnen G."/>
            <person name="Kennedy I."/>
            <person name="Paterson A.H."/>
            <person name="Gonzalez V."/>
            <person name="Mavingui P."/>
            <person name="Zhulin I.B."/>
        </authorList>
    </citation>
    <scope>NUCLEOTIDE SEQUENCE [LARGE SCALE GENOMIC DNA]</scope>
    <source>
        <strain evidence="4">4B</strain>
    </source>
</reference>
<dbReference type="Gene3D" id="1.10.260.40">
    <property type="entry name" value="lambda repressor-like DNA-binding domains"/>
    <property type="match status" value="1"/>
</dbReference>
<dbReference type="SMART" id="SM00530">
    <property type="entry name" value="HTH_XRE"/>
    <property type="match status" value="1"/>
</dbReference>
<dbReference type="InterPro" id="IPR010982">
    <property type="entry name" value="Lambda_DNA-bd_dom_sf"/>
</dbReference>
<dbReference type="AlphaFoldDB" id="G7ZA19"/>
<dbReference type="GO" id="GO:0003700">
    <property type="term" value="F:DNA-binding transcription factor activity"/>
    <property type="evidence" value="ECO:0007669"/>
    <property type="project" value="TreeGrafter"/>
</dbReference>
<dbReference type="PROSITE" id="PS50943">
    <property type="entry name" value="HTH_CROC1"/>
    <property type="match status" value="1"/>
</dbReference>
<dbReference type="GO" id="GO:0005829">
    <property type="term" value="C:cytosol"/>
    <property type="evidence" value="ECO:0007669"/>
    <property type="project" value="TreeGrafter"/>
</dbReference>
<name>G7ZA19_AZOL4</name>